<feature type="chain" id="PRO_5045436038" evidence="1">
    <location>
        <begin position="21"/>
        <end position="401"/>
    </location>
</feature>
<evidence type="ECO:0000313" key="2">
    <source>
        <dbReference type="EMBL" id="CAK0872224.1"/>
    </source>
</evidence>
<reference evidence="2" key="1">
    <citation type="submission" date="2023-10" db="EMBL/GenBank/DDBJ databases">
        <authorList>
            <person name="Chen Y."/>
            <person name="Shah S."/>
            <person name="Dougan E. K."/>
            <person name="Thang M."/>
            <person name="Chan C."/>
        </authorList>
    </citation>
    <scope>NUCLEOTIDE SEQUENCE [LARGE SCALE GENOMIC DNA]</scope>
</reference>
<comment type="caution">
    <text evidence="2">The sequence shown here is derived from an EMBL/GenBank/DDBJ whole genome shotgun (WGS) entry which is preliminary data.</text>
</comment>
<dbReference type="InterPro" id="IPR007877">
    <property type="entry name" value="DUF707"/>
</dbReference>
<dbReference type="Proteomes" id="UP001189429">
    <property type="component" value="Unassembled WGS sequence"/>
</dbReference>
<protein>
    <submittedName>
        <fullName evidence="2">Uncharacterized protein</fullName>
    </submittedName>
</protein>
<proteinExistence type="predicted"/>
<keyword evidence="3" id="KW-1185">Reference proteome</keyword>
<gene>
    <name evidence="2" type="ORF">PCOR1329_LOCUS57757</name>
</gene>
<evidence type="ECO:0000313" key="3">
    <source>
        <dbReference type="Proteomes" id="UP001189429"/>
    </source>
</evidence>
<dbReference type="Pfam" id="PF05212">
    <property type="entry name" value="DUF707"/>
    <property type="match status" value="1"/>
</dbReference>
<evidence type="ECO:0000256" key="1">
    <source>
        <dbReference type="SAM" id="SignalP"/>
    </source>
</evidence>
<keyword evidence="1" id="KW-0732">Signal</keyword>
<dbReference type="EMBL" id="CAUYUJ010017148">
    <property type="protein sequence ID" value="CAK0872224.1"/>
    <property type="molecule type" value="Genomic_DNA"/>
</dbReference>
<accession>A0ABN9VKB9</accession>
<name>A0ABN9VKB9_9DINO</name>
<organism evidence="2 3">
    <name type="scientific">Prorocentrum cordatum</name>
    <dbReference type="NCBI Taxonomy" id="2364126"/>
    <lineage>
        <taxon>Eukaryota</taxon>
        <taxon>Sar</taxon>
        <taxon>Alveolata</taxon>
        <taxon>Dinophyceae</taxon>
        <taxon>Prorocentrales</taxon>
        <taxon>Prorocentraceae</taxon>
        <taxon>Prorocentrum</taxon>
    </lineage>
</organism>
<feature type="signal peptide" evidence="1">
    <location>
        <begin position="1"/>
        <end position="20"/>
    </location>
</feature>
<sequence length="401" mass="44508">MAALARGAFVAVACIRAASGLNLRADADAGGNLSSEALGEMSIDMAACAAQIGADDLVMSDLVQAVGMGNHSLDTAEAWRAYQDKLAAQLREDHPEGQRSRPFRTLVVSAVHDKEWMVEIFHANMKRLMSNKAGDVFEFALFHIDSSTEEWSKHEWYRDETGPVMLKHHGAGCKPQFWALITPKIAAQYDYLWLLDEDIRVDFLNWDFYRTVLATLDPMVSQPVIIPKAPYKRSTGVTRLRMAMPRESTFVMAFETPRSEVQAPVISTKIWAAVHERNMGNDRLNDWYIDDFWDAVAFLGEAKCKMTGVLAVNAAPVRHMDCHNLFKGTKCVEGCGAGDANCRAVSGKEARLVQEALGAAGCEVSEDWAEEWPCDGKPIHDCHNALWGRSRRASWKASLDA</sequence>